<accession>A0ACC2E7T7</accession>
<reference evidence="2" key="1">
    <citation type="journal article" date="2024" name="Proc. Natl. Acad. Sci. U.S.A.">
        <title>Extraordinary preservation of gene collinearity over three hundred million years revealed in homosporous lycophytes.</title>
        <authorList>
            <person name="Li C."/>
            <person name="Wickell D."/>
            <person name="Kuo L.Y."/>
            <person name="Chen X."/>
            <person name="Nie B."/>
            <person name="Liao X."/>
            <person name="Peng D."/>
            <person name="Ji J."/>
            <person name="Jenkins J."/>
            <person name="Williams M."/>
            <person name="Shu S."/>
            <person name="Plott C."/>
            <person name="Barry K."/>
            <person name="Rajasekar S."/>
            <person name="Grimwood J."/>
            <person name="Han X."/>
            <person name="Sun S."/>
            <person name="Hou Z."/>
            <person name="He W."/>
            <person name="Dai G."/>
            <person name="Sun C."/>
            <person name="Schmutz J."/>
            <person name="Leebens-Mack J.H."/>
            <person name="Li F.W."/>
            <person name="Wang L."/>
        </authorList>
    </citation>
    <scope>NUCLEOTIDE SEQUENCE [LARGE SCALE GENOMIC DNA]</scope>
    <source>
        <strain evidence="2">cv. PW_Plant_1</strain>
    </source>
</reference>
<dbReference type="Proteomes" id="UP001162992">
    <property type="component" value="Chromosome 3"/>
</dbReference>
<dbReference type="EMBL" id="CM055094">
    <property type="protein sequence ID" value="KAJ7562556.1"/>
    <property type="molecule type" value="Genomic_DNA"/>
</dbReference>
<keyword evidence="2" id="KW-1185">Reference proteome</keyword>
<evidence type="ECO:0000313" key="1">
    <source>
        <dbReference type="EMBL" id="KAJ7562556.1"/>
    </source>
</evidence>
<proteinExistence type="predicted"/>
<organism evidence="1 2">
    <name type="scientific">Diphasiastrum complanatum</name>
    <name type="common">Issler's clubmoss</name>
    <name type="synonym">Lycopodium complanatum</name>
    <dbReference type="NCBI Taxonomy" id="34168"/>
    <lineage>
        <taxon>Eukaryota</taxon>
        <taxon>Viridiplantae</taxon>
        <taxon>Streptophyta</taxon>
        <taxon>Embryophyta</taxon>
        <taxon>Tracheophyta</taxon>
        <taxon>Lycopodiopsida</taxon>
        <taxon>Lycopodiales</taxon>
        <taxon>Lycopodiaceae</taxon>
        <taxon>Lycopodioideae</taxon>
        <taxon>Diphasiastrum</taxon>
    </lineage>
</organism>
<sequence>MASQIRTPKSPHSPHALLESTFKAASSALLVKTNLGSPQQLPTSPKRLQLKCVRAASDAVAFRSDKGIPSLYDLLGVDDKVGLPEIKRAYRQMALQYHPDVCSPAQIVECTDKFVQAQHAYHILSDPELREDYDYRRIHLFSVPEASGNASKTWQGMKSCEWKLQWEAQFCK</sequence>
<gene>
    <name evidence="1" type="ORF">O6H91_03G074100</name>
</gene>
<protein>
    <submittedName>
        <fullName evidence="1">Uncharacterized protein</fullName>
    </submittedName>
</protein>
<evidence type="ECO:0000313" key="2">
    <source>
        <dbReference type="Proteomes" id="UP001162992"/>
    </source>
</evidence>
<name>A0ACC2E7T7_DIPCM</name>
<comment type="caution">
    <text evidence="1">The sequence shown here is derived from an EMBL/GenBank/DDBJ whole genome shotgun (WGS) entry which is preliminary data.</text>
</comment>